<dbReference type="EMBL" id="CP027657">
    <property type="protein sequence ID" value="AVO54904.1"/>
    <property type="molecule type" value="Genomic_DNA"/>
</dbReference>
<dbReference type="Proteomes" id="UP000238327">
    <property type="component" value="Chromosome"/>
</dbReference>
<evidence type="ECO:0000313" key="3">
    <source>
        <dbReference type="Proteomes" id="UP000238327"/>
    </source>
</evidence>
<keyword evidence="1" id="KW-0812">Transmembrane</keyword>
<reference evidence="2 3" key="1">
    <citation type="submission" date="2018-03" db="EMBL/GenBank/DDBJ databases">
        <title>Complete genome sequence and methylome analysis of Pseudomonas mendocina NEB 698.</title>
        <authorList>
            <person name="Morgan R.D."/>
        </authorList>
    </citation>
    <scope>NUCLEOTIDE SEQUENCE [LARGE SCALE GENOMIC DNA]</scope>
    <source>
        <strain evidence="2 3">NEB698</strain>
    </source>
</reference>
<accession>A0A2R3QT48</accession>
<dbReference type="AlphaFoldDB" id="A0A2R3QT48"/>
<name>A0A2R3QT48_ECTME</name>
<evidence type="ECO:0000313" key="2">
    <source>
        <dbReference type="EMBL" id="AVO54904.1"/>
    </source>
</evidence>
<feature type="transmembrane region" description="Helical" evidence="1">
    <location>
        <begin position="12"/>
        <end position="31"/>
    </location>
</feature>
<proteinExistence type="predicted"/>
<keyword evidence="1" id="KW-1133">Transmembrane helix</keyword>
<keyword evidence="1" id="KW-0472">Membrane</keyword>
<protein>
    <submittedName>
        <fullName evidence="2">Uncharacterized protein</fullName>
    </submittedName>
</protein>
<gene>
    <name evidence="2" type="ORF">C7A17_19755</name>
</gene>
<sequence>MVLWLSPSRFLVMTLGHAFSRGGPLILYWICARTKYMNESFVSDLALGVLTKRVVDQATQSWSAAEVSDAFATDLVLCELIQVAQHTNLLKNRQLVIRAMGISARTLQRWLRVPPASLTPENGIHLLRLLAVLARGAHVWFGDQSRAMA</sequence>
<organism evidence="2 3">
    <name type="scientific">Ectopseudomonas mendocina</name>
    <name type="common">Pseudomonas mendocina</name>
    <dbReference type="NCBI Taxonomy" id="300"/>
    <lineage>
        <taxon>Bacteria</taxon>
        <taxon>Pseudomonadati</taxon>
        <taxon>Pseudomonadota</taxon>
        <taxon>Gammaproteobacteria</taxon>
        <taxon>Pseudomonadales</taxon>
        <taxon>Pseudomonadaceae</taxon>
        <taxon>Ectopseudomonas</taxon>
    </lineage>
</organism>
<evidence type="ECO:0000256" key="1">
    <source>
        <dbReference type="SAM" id="Phobius"/>
    </source>
</evidence>